<feature type="transmembrane region" description="Helical" evidence="1">
    <location>
        <begin position="612"/>
        <end position="629"/>
    </location>
</feature>
<name>A0AAP9GT25_9GAMM</name>
<feature type="transmembrane region" description="Helical" evidence="1">
    <location>
        <begin position="12"/>
        <end position="45"/>
    </location>
</feature>
<feature type="transmembrane region" description="Helical" evidence="1">
    <location>
        <begin position="391"/>
        <end position="409"/>
    </location>
</feature>
<feature type="transmembrane region" description="Helical" evidence="1">
    <location>
        <begin position="73"/>
        <end position="104"/>
    </location>
</feature>
<feature type="transmembrane region" description="Helical" evidence="1">
    <location>
        <begin position="368"/>
        <end position="385"/>
    </location>
</feature>
<feature type="transmembrane region" description="Helical" evidence="1">
    <location>
        <begin position="509"/>
        <end position="527"/>
    </location>
</feature>
<reference evidence="3" key="1">
    <citation type="submission" date="2019-11" db="EMBL/GenBank/DDBJ databases">
        <title>Escherichia coli 1916D6.</title>
        <authorList>
            <person name="Yao H."/>
            <person name="Du X."/>
            <person name="Yu R."/>
            <person name="Li A."/>
        </authorList>
    </citation>
    <scope>NUCLEOTIDE SEQUENCE [LARGE SCALE GENOMIC DNA]</scope>
    <source>
        <strain evidence="3">19110F47</strain>
    </source>
</reference>
<dbReference type="InterPro" id="IPR019286">
    <property type="entry name" value="DUF2339_TM"/>
</dbReference>
<dbReference type="PANTHER" id="PTHR38434:SF1">
    <property type="entry name" value="BLL2549 PROTEIN"/>
    <property type="match status" value="1"/>
</dbReference>
<feature type="transmembrane region" description="Helical" evidence="1">
    <location>
        <begin position="761"/>
        <end position="777"/>
    </location>
</feature>
<protein>
    <submittedName>
        <fullName evidence="2">DUF2339 domain-containing protein</fullName>
    </submittedName>
</protein>
<dbReference type="PANTHER" id="PTHR38434">
    <property type="entry name" value="BLL2549 PROTEIN"/>
    <property type="match status" value="1"/>
</dbReference>
<feature type="transmembrane region" description="Helical" evidence="1">
    <location>
        <begin position="968"/>
        <end position="985"/>
    </location>
</feature>
<feature type="transmembrane region" description="Helical" evidence="1">
    <location>
        <begin position="641"/>
        <end position="660"/>
    </location>
</feature>
<evidence type="ECO:0000313" key="3">
    <source>
        <dbReference type="Proteomes" id="UP000405075"/>
    </source>
</evidence>
<dbReference type="EMBL" id="CP046045">
    <property type="protein sequence ID" value="QGM26930.1"/>
    <property type="molecule type" value="Genomic_DNA"/>
</dbReference>
<feature type="transmembrane region" description="Helical" evidence="1">
    <location>
        <begin position="286"/>
        <end position="309"/>
    </location>
</feature>
<feature type="transmembrane region" description="Helical" evidence="1">
    <location>
        <begin position="811"/>
        <end position="829"/>
    </location>
</feature>
<feature type="transmembrane region" description="Helical" evidence="1">
    <location>
        <begin position="421"/>
        <end position="439"/>
    </location>
</feature>
<feature type="transmembrane region" description="Helical" evidence="1">
    <location>
        <begin position="261"/>
        <end position="280"/>
    </location>
</feature>
<accession>A0AAP9GT25</accession>
<feature type="transmembrane region" description="Helical" evidence="1">
    <location>
        <begin position="482"/>
        <end position="503"/>
    </location>
</feature>
<feature type="transmembrane region" description="Helical" evidence="1">
    <location>
        <begin position="783"/>
        <end position="799"/>
    </location>
</feature>
<keyword evidence="1" id="KW-1133">Transmembrane helix</keyword>
<feature type="transmembrane region" description="Helical" evidence="1">
    <location>
        <begin position="872"/>
        <end position="890"/>
    </location>
</feature>
<evidence type="ECO:0000313" key="2">
    <source>
        <dbReference type="EMBL" id="QGM26930.1"/>
    </source>
</evidence>
<feature type="transmembrane region" description="Helical" evidence="1">
    <location>
        <begin position="910"/>
        <end position="931"/>
    </location>
</feature>
<keyword evidence="1" id="KW-0812">Transmembrane</keyword>
<dbReference type="Proteomes" id="UP000405075">
    <property type="component" value="Chromosome"/>
</dbReference>
<feature type="transmembrane region" description="Helical" evidence="1">
    <location>
        <begin position="539"/>
        <end position="556"/>
    </location>
</feature>
<evidence type="ECO:0000256" key="1">
    <source>
        <dbReference type="SAM" id="Phobius"/>
    </source>
</evidence>
<dbReference type="RefSeq" id="WP_154320388.1">
    <property type="nucleotide sequence ID" value="NZ_CP046045.1"/>
</dbReference>
<keyword evidence="1" id="KW-0472">Membrane</keyword>
<proteinExistence type="predicted"/>
<feature type="transmembrane region" description="Helical" evidence="1">
    <location>
        <begin position="703"/>
        <end position="722"/>
    </location>
</feature>
<feature type="transmembrane region" description="Helical" evidence="1">
    <location>
        <begin position="672"/>
        <end position="691"/>
    </location>
</feature>
<feature type="transmembrane region" description="Helical" evidence="1">
    <location>
        <begin position="316"/>
        <end position="337"/>
    </location>
</feature>
<feature type="transmembrane region" description="Helical" evidence="1">
    <location>
        <begin position="562"/>
        <end position="580"/>
    </location>
</feature>
<organism evidence="2 3">
    <name type="scientific">Acinetobacter towneri</name>
    <dbReference type="NCBI Taxonomy" id="202956"/>
    <lineage>
        <taxon>Bacteria</taxon>
        <taxon>Pseudomonadati</taxon>
        <taxon>Pseudomonadota</taxon>
        <taxon>Gammaproteobacteria</taxon>
        <taxon>Moraxellales</taxon>
        <taxon>Moraxellaceae</taxon>
        <taxon>Acinetobacter</taxon>
    </lineage>
</organism>
<feature type="transmembrane region" description="Helical" evidence="1">
    <location>
        <begin position="587"/>
        <end position="606"/>
    </location>
</feature>
<sequence length="1003" mass="112381">MQTGQNEIRIIWFMLLIIISIGAWWLGVPMLSYICAVAAVVSVMFFVGRVQNSLEQVVDAQSQVQRQSSKTPLYIAAFIAFLGILLDWYLLTSIALSAWIFMLLRWLQRLEQGLYQLQQLQSAAKLQAHAQKSYPQKTNAQEKKVQTQFAEHILANTSEVDASLSSVKANVDDGVISTASQPETIAIQSDSTLSSEPNSVREQAAQVSYPYQDQEYLHQEYSAPDLAKSSRSVAPFATQSRSSSNSLLQQAQSWLIHGNPVLKAAIVVLLIGVVLLLRFATEHWQFSLAVKLLFVAGVSAAVTVFGYLLRNKNRSFALGVQGLGLAGLCLTLFFAYYNLVIPNLAIASLCFIVVMLLTLWLSLKQQSVELALMAMLIAYFAPFTLPVRNATAIEFIAYYLLINISVAILSSLRPWKYLNQIAFLMTVVVGGSYAFYHGYIFERQVLTLLVLAHAAIFIWLGFRFSQLLAQEDVATFQLKPILDLALIFGAPIVGYACLYLMYFEETAEQAAFSLLFAVVFAGLYWLTKQHRQTQFIAQSYFSLMLIFSVLIPPILLPEQWSVIGWALQGVAVFIFAFIQYSKISRYLALGLFAVAGLSGLYYLVELPYFERSIYWVLSLSYATVVVFSNSRAAFRQQLSTATTSVLCLMMLSATSLWLWLGLDYFDGELATVQTLLAVVVIYLLINEVLLSRQATWSWLLPKWLGLTPVSLTAAGLLFSRSYDGAVHWVSGTERLLFALFAGVLSVLWLRPLWTVRSDKEWLSLGLLPILAMASLTLLPQHPYSSVVILPLLFAAWCWWQQPDSDWRKFWYARSNLIFMLMWMLCSQLLTEHAFYGYVLPILNPFDLVSIAMLVAILWMLNLQRKTHLDQGLAAVIMVLSLLWLSSYVLLRALHLYLGTPINQIAVWQDATVQLSLTLLWVSLACIAMWIASLKQLRALWILGSSILVIVTLKLVLLDLSNIGTLMRVLSFFAAGLGMLLIAYIAPIPEPDLAKNNTSPSSKA</sequence>
<feature type="transmembrane region" description="Helical" evidence="1">
    <location>
        <begin position="343"/>
        <end position="361"/>
    </location>
</feature>
<feature type="transmembrane region" description="Helical" evidence="1">
    <location>
        <begin position="938"/>
        <end position="956"/>
    </location>
</feature>
<feature type="transmembrane region" description="Helical" evidence="1">
    <location>
        <begin position="841"/>
        <end position="860"/>
    </location>
</feature>
<dbReference type="Pfam" id="PF10101">
    <property type="entry name" value="DUF2339"/>
    <property type="match status" value="1"/>
</dbReference>
<dbReference type="AlphaFoldDB" id="A0AAP9GT25"/>
<feature type="transmembrane region" description="Helical" evidence="1">
    <location>
        <begin position="445"/>
        <end position="462"/>
    </location>
</feature>
<gene>
    <name evidence="2" type="ORF">GJD93_04130</name>
</gene>
<feature type="transmembrane region" description="Helical" evidence="1">
    <location>
        <begin position="728"/>
        <end position="749"/>
    </location>
</feature>